<evidence type="ECO:0000256" key="4">
    <source>
        <dbReference type="ARBA" id="ARBA00023136"/>
    </source>
</evidence>
<reference evidence="6 7" key="1">
    <citation type="submission" date="2024-04" db="EMBL/GenBank/DDBJ databases">
        <title>Human intestinal bacterial collection.</title>
        <authorList>
            <person name="Pauvert C."/>
            <person name="Hitch T.C.A."/>
            <person name="Clavel T."/>
        </authorList>
    </citation>
    <scope>NUCLEOTIDE SEQUENCE [LARGE SCALE GENOMIC DNA]</scope>
    <source>
        <strain evidence="6 7">CLA-KB-H42</strain>
    </source>
</reference>
<feature type="transmembrane region" description="Helical" evidence="5">
    <location>
        <begin position="233"/>
        <end position="252"/>
    </location>
</feature>
<dbReference type="Proteomes" id="UP001487305">
    <property type="component" value="Unassembled WGS sequence"/>
</dbReference>
<evidence type="ECO:0000256" key="2">
    <source>
        <dbReference type="ARBA" id="ARBA00022692"/>
    </source>
</evidence>
<dbReference type="EMBL" id="JBBNOP010000013">
    <property type="protein sequence ID" value="MEQ3363879.1"/>
    <property type="molecule type" value="Genomic_DNA"/>
</dbReference>
<dbReference type="RefSeq" id="WP_146007924.1">
    <property type="nucleotide sequence ID" value="NZ_JBBNOP010000013.1"/>
</dbReference>
<accession>A0ABV1JFL2</accession>
<feature type="transmembrane region" description="Helical" evidence="5">
    <location>
        <begin position="91"/>
        <end position="124"/>
    </location>
</feature>
<keyword evidence="2 5" id="KW-0812">Transmembrane</keyword>
<comment type="caution">
    <text evidence="6">The sequence shown here is derived from an EMBL/GenBank/DDBJ whole genome shotgun (WGS) entry which is preliminary data.</text>
</comment>
<sequence>MGMEILGIFIGAFYAWLHGEMIWSSAIALILFGFTGYFDNVTAVFASAMGNGTIQIILWMLVYSSIMISSGLGEHIANRIVSFKLLRGRPWAITIAIMAAAYFTSMTGAIFAAIIICWNFVYLIAEKVGYEKGDRWIKMMLVGVAFSTCVGVMTLPFQTSVVATFGYLFAVSDGAYTSYDYLTYLIFALILGLTIMCVYLLLCRFVVRPDMGKLKGFEMPLGHRDPLDAKQKIAAWSLVGLLAITVVPGCIPNDTVRALFSTLGLPASILLVIGVVIFLRDREGKPFFTFKELANAGIYWDMVFMIAAAITLGLALSSEQAGLSATLLNLLSPMLAGATPYALALGIAVVGLIITNVINNSVCGAVLVPLSFSLSLSVGASPLALAAILGFISDIGLLMPSASPTGALLAANTEWITTKEIVPQALICAFSTFAAVAVVGIPLAYAMF</sequence>
<protein>
    <submittedName>
        <fullName evidence="6">SLC13 family permease</fullName>
    </submittedName>
</protein>
<name>A0ABV1JFL2_9ACTN</name>
<keyword evidence="4 5" id="KW-0472">Membrane</keyword>
<evidence type="ECO:0000256" key="1">
    <source>
        <dbReference type="ARBA" id="ARBA00004141"/>
    </source>
</evidence>
<feature type="transmembrane region" description="Helical" evidence="5">
    <location>
        <begin position="370"/>
        <end position="392"/>
    </location>
</feature>
<feature type="transmembrane region" description="Helical" evidence="5">
    <location>
        <begin position="258"/>
        <end position="279"/>
    </location>
</feature>
<feature type="transmembrane region" description="Helical" evidence="5">
    <location>
        <begin position="299"/>
        <end position="318"/>
    </location>
</feature>
<feature type="transmembrane region" description="Helical" evidence="5">
    <location>
        <begin position="338"/>
        <end position="358"/>
    </location>
</feature>
<comment type="subcellular location">
    <subcellularLocation>
        <location evidence="1">Membrane</location>
        <topology evidence="1">Multi-pass membrane protein</topology>
    </subcellularLocation>
</comment>
<evidence type="ECO:0000313" key="7">
    <source>
        <dbReference type="Proteomes" id="UP001487305"/>
    </source>
</evidence>
<evidence type="ECO:0000313" key="6">
    <source>
        <dbReference type="EMBL" id="MEQ3363879.1"/>
    </source>
</evidence>
<keyword evidence="3 5" id="KW-1133">Transmembrane helix</keyword>
<feature type="transmembrane region" description="Helical" evidence="5">
    <location>
        <begin position="6"/>
        <end position="34"/>
    </location>
</feature>
<feature type="transmembrane region" description="Helical" evidence="5">
    <location>
        <begin position="421"/>
        <end position="445"/>
    </location>
</feature>
<feature type="transmembrane region" description="Helical" evidence="5">
    <location>
        <begin position="136"/>
        <end position="169"/>
    </location>
</feature>
<feature type="transmembrane region" description="Helical" evidence="5">
    <location>
        <begin position="181"/>
        <end position="207"/>
    </location>
</feature>
<keyword evidence="7" id="KW-1185">Reference proteome</keyword>
<gene>
    <name evidence="6" type="ORF">AAA083_12915</name>
</gene>
<proteinExistence type="predicted"/>
<evidence type="ECO:0000256" key="3">
    <source>
        <dbReference type="ARBA" id="ARBA00022989"/>
    </source>
</evidence>
<dbReference type="PANTHER" id="PTHR10283">
    <property type="entry name" value="SOLUTE CARRIER FAMILY 13 MEMBER"/>
    <property type="match status" value="1"/>
</dbReference>
<feature type="transmembrane region" description="Helical" evidence="5">
    <location>
        <begin position="41"/>
        <end position="62"/>
    </location>
</feature>
<organism evidence="6 7">
    <name type="scientific">Raoultibacter massiliensis</name>
    <dbReference type="NCBI Taxonomy" id="1852371"/>
    <lineage>
        <taxon>Bacteria</taxon>
        <taxon>Bacillati</taxon>
        <taxon>Actinomycetota</taxon>
        <taxon>Coriobacteriia</taxon>
        <taxon>Eggerthellales</taxon>
        <taxon>Eggerthellaceae</taxon>
        <taxon>Raoultibacter</taxon>
    </lineage>
</organism>
<evidence type="ECO:0000256" key="5">
    <source>
        <dbReference type="SAM" id="Phobius"/>
    </source>
</evidence>